<dbReference type="InterPro" id="IPR029058">
    <property type="entry name" value="AB_hydrolase_fold"/>
</dbReference>
<gene>
    <name evidence="1" type="ORF">DRW48_09305</name>
</gene>
<reference evidence="1" key="1">
    <citation type="journal article" date="2019" name="Int. J. Syst. Evol. Microbiol.">
        <title>Paracoccus suum sp. nov., isolated from a pig farm dust collector.</title>
        <authorList>
            <person name="Heo J."/>
            <person name="Cho H.Y."/>
            <person name="Kim J.S."/>
            <person name="Hong S.B."/>
            <person name="Kwon S.W."/>
            <person name="Kim S.J."/>
        </authorList>
    </citation>
    <scope>NUCLEOTIDE SEQUENCE</scope>
    <source>
        <strain evidence="1">SC2-6</strain>
    </source>
</reference>
<name>A0A344PKF4_9RHOB</name>
<evidence type="ECO:0008006" key="3">
    <source>
        <dbReference type="Google" id="ProtNLM"/>
    </source>
</evidence>
<sequence>MTAAQTSYRNLDNWSKLAQFTHADVSALQKAELTIGLHTVDFEGTPIDLLIVPRPGQPMLVTFTGNKPRGPTAHPPFFSGVGVTPPDRKVSFVSIADPVLAESDCLTLGWYAGSRAVRAQEAVQRVIEALRMNLRPSRILFFGGSGGGFAGLQAAYHTPGSGALVWNPQTDICEYDDAFVIEYARRAWDEQVRDLSSAREVIRQNAPAVLPDTFAFRGSRVLYLQNSRDWHVQRHMQPFLKRNSFLVPGGDYTGRVGQGCYLHLADWGEGHAPVPKHALTAMLRSLLDPKGPFWRDDDGAIASMIEQTFIEPVDPPEPPPPPPPVSNMRLLLRLARRGAGRVRRRLALGH</sequence>
<proteinExistence type="predicted"/>
<dbReference type="RefSeq" id="WP_114076178.1">
    <property type="nucleotide sequence ID" value="NZ_CP030918.1"/>
</dbReference>
<dbReference type="EMBL" id="CP030918">
    <property type="protein sequence ID" value="AXC49859.1"/>
    <property type="molecule type" value="Genomic_DNA"/>
</dbReference>
<accession>A0A344PKF4</accession>
<dbReference type="KEGG" id="pars:DRW48_09305"/>
<organism evidence="1 2">
    <name type="scientific">Paracoccus suum</name>
    <dbReference type="NCBI Taxonomy" id="2259340"/>
    <lineage>
        <taxon>Bacteria</taxon>
        <taxon>Pseudomonadati</taxon>
        <taxon>Pseudomonadota</taxon>
        <taxon>Alphaproteobacteria</taxon>
        <taxon>Rhodobacterales</taxon>
        <taxon>Paracoccaceae</taxon>
        <taxon>Paracoccus</taxon>
    </lineage>
</organism>
<evidence type="ECO:0000313" key="1">
    <source>
        <dbReference type="EMBL" id="AXC49859.1"/>
    </source>
</evidence>
<evidence type="ECO:0000313" key="2">
    <source>
        <dbReference type="Proteomes" id="UP000252023"/>
    </source>
</evidence>
<keyword evidence="2" id="KW-1185">Reference proteome</keyword>
<dbReference type="Gene3D" id="3.40.50.1820">
    <property type="entry name" value="alpha/beta hydrolase"/>
    <property type="match status" value="1"/>
</dbReference>
<dbReference type="AlphaFoldDB" id="A0A344PKF4"/>
<protein>
    <recommendedName>
        <fullName evidence="3">Alpha/beta hydrolase</fullName>
    </recommendedName>
</protein>
<dbReference type="SUPFAM" id="SSF53474">
    <property type="entry name" value="alpha/beta-Hydrolases"/>
    <property type="match status" value="1"/>
</dbReference>
<dbReference type="OrthoDB" id="8421922at2"/>
<dbReference type="Proteomes" id="UP000252023">
    <property type="component" value="Chromosome"/>
</dbReference>